<dbReference type="KEGG" id="bha:BH2004"/>
<proteinExistence type="predicted"/>
<reference evidence="4 5" key="1">
    <citation type="journal article" date="2000" name="Nucleic Acids Res.">
        <title>Complete genome sequence of the alkaliphilic bacterium Bacillus halodurans and genomic sequence comparison with Bacillus subtilis.</title>
        <authorList>
            <person name="Takami H."/>
            <person name="Nakasone K."/>
            <person name="Takaki Y."/>
            <person name="Maeno G."/>
            <person name="Sasaki R."/>
            <person name="Masui N."/>
            <person name="Fuji F."/>
            <person name="Hirama C."/>
            <person name="Nakamura Y."/>
            <person name="Ogasawara N."/>
            <person name="Kuhara S."/>
            <person name="Horikoshi K."/>
        </authorList>
    </citation>
    <scope>NUCLEOTIDE SEQUENCE [LARGE SCALE GENOMIC DNA]</scope>
    <source>
        <strain evidence="5">ATCC BAA-125 / DSM 18197 / FERM 7344 / JCM 9153 / C-125</strain>
    </source>
</reference>
<dbReference type="RefSeq" id="WP_010898162.1">
    <property type="nucleotide sequence ID" value="NC_002570.2"/>
</dbReference>
<organism evidence="4 5">
    <name type="scientific">Halalkalibacterium halodurans (strain ATCC BAA-125 / DSM 18197 / FERM 7344 / JCM 9153 / C-125)</name>
    <name type="common">Bacillus halodurans</name>
    <dbReference type="NCBI Taxonomy" id="272558"/>
    <lineage>
        <taxon>Bacteria</taxon>
        <taxon>Bacillati</taxon>
        <taxon>Bacillota</taxon>
        <taxon>Bacilli</taxon>
        <taxon>Bacillales</taxon>
        <taxon>Bacillaceae</taxon>
        <taxon>Halalkalibacterium (ex Joshi et al. 2022)</taxon>
    </lineage>
</organism>
<dbReference type="PANTHER" id="PTHR41517">
    <property type="entry name" value="1,2-DIOXYGENASE PROTEIN-RELATED"/>
    <property type="match status" value="1"/>
</dbReference>
<gene>
    <name evidence="4" type="ordered locus">BH2004</name>
</gene>
<sequence>MSQHLNVDPLEELSKQLENDHLGPLWETLGEMVTKEPTHSMKPYLWKWQTIRQHLLKSGELLTVGRKAERRVVYLQNPSLKDKVGFATETLYAGIQLLLPGEVAPSHRHSQGAIRFVIEGDGAFTTVNGEKTYMEEGDLVLTPAWTWHDHGHEGTEPMIWMDGLDVGMVKNLCGSFFELFDEETYPVKGIPDGTISRFAGVGVRPIADRKGKDGYPSPLINYKWDNVKKALEELSQLEPDPFDGYAVDYINPTNGQSADARIGCTMQMLSPGMHTQGHRHVHSVIYHVKKGSGYTVINGEKYEWSTGDFFVIPPWHWHEHGNTGEEEAFLFSINDRPVMEMVGLEMEEVYEKNNGFQEVERIFQP</sequence>
<dbReference type="SUPFAM" id="SSF51182">
    <property type="entry name" value="RmlC-like cupins"/>
    <property type="match status" value="1"/>
</dbReference>
<keyword evidence="2" id="KW-0560">Oxidoreductase</keyword>
<protein>
    <submittedName>
        <fullName evidence="4">Gentisate 1,2-dioxygenase</fullName>
    </submittedName>
</protein>
<dbReference type="HOGENOM" id="CLU_060572_0_0_9"/>
<dbReference type="InterPro" id="IPR013096">
    <property type="entry name" value="Cupin_2"/>
</dbReference>
<accession>Q9KBC4</accession>
<dbReference type="CDD" id="cd06992">
    <property type="entry name" value="cupin_GDO-like_C"/>
    <property type="match status" value="1"/>
</dbReference>
<name>Q9KBC4_HALH5</name>
<keyword evidence="1 4" id="KW-0223">Dioxygenase</keyword>
<dbReference type="Pfam" id="PF07883">
    <property type="entry name" value="Cupin_2"/>
    <property type="match status" value="2"/>
</dbReference>
<evidence type="ECO:0000313" key="5">
    <source>
        <dbReference type="Proteomes" id="UP000001258"/>
    </source>
</evidence>
<dbReference type="InterPro" id="IPR011051">
    <property type="entry name" value="RmlC_Cupin_sf"/>
</dbReference>
<dbReference type="Gene3D" id="2.60.120.10">
    <property type="entry name" value="Jelly Rolls"/>
    <property type="match status" value="1"/>
</dbReference>
<dbReference type="EMBL" id="BA000004">
    <property type="protein sequence ID" value="BAB05723.1"/>
    <property type="molecule type" value="Genomic_DNA"/>
</dbReference>
<evidence type="ECO:0000313" key="4">
    <source>
        <dbReference type="EMBL" id="BAB05723.1"/>
    </source>
</evidence>
<feature type="domain" description="Cupin type-2" evidence="3">
    <location>
        <begin position="95"/>
        <end position="162"/>
    </location>
</feature>
<dbReference type="eggNOG" id="COG3435">
    <property type="taxonomic scope" value="Bacteria"/>
</dbReference>
<dbReference type="OrthoDB" id="285029at2"/>
<dbReference type="InterPro" id="IPR047183">
    <property type="entry name" value="GDO-like"/>
</dbReference>
<dbReference type="PIR" id="D83900">
    <property type="entry name" value="D83900"/>
</dbReference>
<dbReference type="STRING" id="272558.gene:10727902"/>
<dbReference type="GO" id="GO:0051213">
    <property type="term" value="F:dioxygenase activity"/>
    <property type="evidence" value="ECO:0007669"/>
    <property type="project" value="UniProtKB-KW"/>
</dbReference>
<feature type="domain" description="Cupin type-2" evidence="3">
    <location>
        <begin position="267"/>
        <end position="333"/>
    </location>
</feature>
<dbReference type="InterPro" id="IPR014710">
    <property type="entry name" value="RmlC-like_jellyroll"/>
</dbReference>
<dbReference type="CDD" id="cd02216">
    <property type="entry name" value="cupin_GDO-like_N"/>
    <property type="match status" value="1"/>
</dbReference>
<keyword evidence="5" id="KW-1185">Reference proteome</keyword>
<evidence type="ECO:0000259" key="3">
    <source>
        <dbReference type="Pfam" id="PF07883"/>
    </source>
</evidence>
<evidence type="ECO:0000256" key="1">
    <source>
        <dbReference type="ARBA" id="ARBA00022964"/>
    </source>
</evidence>
<dbReference type="AlphaFoldDB" id="Q9KBC4"/>
<dbReference type="Proteomes" id="UP000001258">
    <property type="component" value="Chromosome"/>
</dbReference>
<evidence type="ECO:0000256" key="2">
    <source>
        <dbReference type="ARBA" id="ARBA00023002"/>
    </source>
</evidence>
<dbReference type="PANTHER" id="PTHR41517:SF1">
    <property type="entry name" value="CUPIN"/>
    <property type="match status" value="1"/>
</dbReference>